<proteinExistence type="predicted"/>
<sequence>MRQLILLLFITTYLHVNAQQGFVILRKHNQTIQTYFPTSYIRFQLSNKQWIEGRIKRIKEDSLFIDQMAIRQIANYFGLPTIDTVRFGLFKIHLNEIYALPKTADGLSFLTNGTLLQIGSAGYIGLNVINGIGKNEPVFSVENSTRLGIAAGIFALGTLLHRAHKDTYILGKKYQLYSSNHIVKP</sequence>
<name>A0ABV8Q1N3_9BACT</name>
<dbReference type="Proteomes" id="UP001595906">
    <property type="component" value="Unassembled WGS sequence"/>
</dbReference>
<keyword evidence="2" id="KW-1185">Reference proteome</keyword>
<gene>
    <name evidence="1" type="ORF">ACFOW1_14055</name>
</gene>
<accession>A0ABV8Q1N3</accession>
<evidence type="ECO:0000313" key="2">
    <source>
        <dbReference type="Proteomes" id="UP001595906"/>
    </source>
</evidence>
<dbReference type="EMBL" id="JBHSDC010000029">
    <property type="protein sequence ID" value="MFC4233020.1"/>
    <property type="molecule type" value="Genomic_DNA"/>
</dbReference>
<reference evidence="2" key="1">
    <citation type="journal article" date="2019" name="Int. J. Syst. Evol. Microbiol.">
        <title>The Global Catalogue of Microorganisms (GCM) 10K type strain sequencing project: providing services to taxonomists for standard genome sequencing and annotation.</title>
        <authorList>
            <consortium name="The Broad Institute Genomics Platform"/>
            <consortium name="The Broad Institute Genome Sequencing Center for Infectious Disease"/>
            <person name="Wu L."/>
            <person name="Ma J."/>
        </authorList>
    </citation>
    <scope>NUCLEOTIDE SEQUENCE [LARGE SCALE GENOMIC DNA]</scope>
    <source>
        <strain evidence="2">CECT 8010</strain>
    </source>
</reference>
<evidence type="ECO:0000313" key="1">
    <source>
        <dbReference type="EMBL" id="MFC4233020.1"/>
    </source>
</evidence>
<dbReference type="RefSeq" id="WP_379015112.1">
    <property type="nucleotide sequence ID" value="NZ_JBHSDC010000029.1"/>
</dbReference>
<comment type="caution">
    <text evidence="1">The sequence shown here is derived from an EMBL/GenBank/DDBJ whole genome shotgun (WGS) entry which is preliminary data.</text>
</comment>
<organism evidence="1 2">
    <name type="scientific">Parasediminibacterium paludis</name>
    <dbReference type="NCBI Taxonomy" id="908966"/>
    <lineage>
        <taxon>Bacteria</taxon>
        <taxon>Pseudomonadati</taxon>
        <taxon>Bacteroidota</taxon>
        <taxon>Chitinophagia</taxon>
        <taxon>Chitinophagales</taxon>
        <taxon>Chitinophagaceae</taxon>
        <taxon>Parasediminibacterium</taxon>
    </lineage>
</organism>
<protein>
    <submittedName>
        <fullName evidence="1">Uncharacterized protein</fullName>
    </submittedName>
</protein>